<name>E9GNH1_DAPPU</name>
<gene>
    <name evidence="3" type="ORF">DAPPUDRAFT_319984</name>
</gene>
<dbReference type="InParanoid" id="E9GNH1"/>
<dbReference type="SUPFAM" id="SSF69065">
    <property type="entry name" value="RNase III domain-like"/>
    <property type="match status" value="2"/>
</dbReference>
<dbReference type="AlphaFoldDB" id="E9GNH1"/>
<dbReference type="eggNOG" id="KOG0701">
    <property type="taxonomic scope" value="Eukaryota"/>
</dbReference>
<evidence type="ECO:0000313" key="3">
    <source>
        <dbReference type="EMBL" id="EFX79030.1"/>
    </source>
</evidence>
<dbReference type="PhylomeDB" id="E9GNH1"/>
<dbReference type="Proteomes" id="UP000000305">
    <property type="component" value="Unassembled WGS sequence"/>
</dbReference>
<dbReference type="HOGENOM" id="CLU_685628_0_0_1"/>
<dbReference type="GO" id="GO:0004525">
    <property type="term" value="F:ribonuclease III activity"/>
    <property type="evidence" value="ECO:0000318"/>
    <property type="project" value="GO_Central"/>
</dbReference>
<keyword evidence="1" id="KW-0378">Hydrolase</keyword>
<dbReference type="SMART" id="SM00535">
    <property type="entry name" value="RIBOc"/>
    <property type="match status" value="1"/>
</dbReference>
<feature type="domain" description="RNase III" evidence="2">
    <location>
        <begin position="84"/>
        <end position="238"/>
    </location>
</feature>
<dbReference type="GO" id="GO:0070578">
    <property type="term" value="C:RISC-loading complex"/>
    <property type="evidence" value="ECO:0000318"/>
    <property type="project" value="GO_Central"/>
</dbReference>
<protein>
    <recommendedName>
        <fullName evidence="2">RNase III domain-containing protein</fullName>
    </recommendedName>
</protein>
<dbReference type="GO" id="GO:0004530">
    <property type="term" value="F:deoxyribonuclease I activity"/>
    <property type="evidence" value="ECO:0000318"/>
    <property type="project" value="GO_Central"/>
</dbReference>
<keyword evidence="4" id="KW-1185">Reference proteome</keyword>
<organism evidence="3 4">
    <name type="scientific">Daphnia pulex</name>
    <name type="common">Water flea</name>
    <dbReference type="NCBI Taxonomy" id="6669"/>
    <lineage>
        <taxon>Eukaryota</taxon>
        <taxon>Metazoa</taxon>
        <taxon>Ecdysozoa</taxon>
        <taxon>Arthropoda</taxon>
        <taxon>Crustacea</taxon>
        <taxon>Branchiopoda</taxon>
        <taxon>Diplostraca</taxon>
        <taxon>Cladocera</taxon>
        <taxon>Anomopoda</taxon>
        <taxon>Daphniidae</taxon>
        <taxon>Daphnia</taxon>
    </lineage>
</organism>
<feature type="domain" description="RNase III" evidence="2">
    <location>
        <begin position="330"/>
        <end position="371"/>
    </location>
</feature>
<dbReference type="OrthoDB" id="2392202at2759"/>
<dbReference type="PANTHER" id="PTHR14950:SF37">
    <property type="entry name" value="ENDORIBONUCLEASE DICER"/>
    <property type="match status" value="1"/>
</dbReference>
<dbReference type="GO" id="GO:0003723">
    <property type="term" value="F:RNA binding"/>
    <property type="evidence" value="ECO:0000318"/>
    <property type="project" value="GO_Central"/>
</dbReference>
<reference evidence="3 4" key="1">
    <citation type="journal article" date="2011" name="Science">
        <title>The ecoresponsive genome of Daphnia pulex.</title>
        <authorList>
            <person name="Colbourne J.K."/>
            <person name="Pfrender M.E."/>
            <person name="Gilbert D."/>
            <person name="Thomas W.K."/>
            <person name="Tucker A."/>
            <person name="Oakley T.H."/>
            <person name="Tokishita S."/>
            <person name="Aerts A."/>
            <person name="Arnold G.J."/>
            <person name="Basu M.K."/>
            <person name="Bauer D.J."/>
            <person name="Caceres C.E."/>
            <person name="Carmel L."/>
            <person name="Casola C."/>
            <person name="Choi J.H."/>
            <person name="Detter J.C."/>
            <person name="Dong Q."/>
            <person name="Dusheyko S."/>
            <person name="Eads B.D."/>
            <person name="Frohlich T."/>
            <person name="Geiler-Samerotte K.A."/>
            <person name="Gerlach D."/>
            <person name="Hatcher P."/>
            <person name="Jogdeo S."/>
            <person name="Krijgsveld J."/>
            <person name="Kriventseva E.V."/>
            <person name="Kultz D."/>
            <person name="Laforsch C."/>
            <person name="Lindquist E."/>
            <person name="Lopez J."/>
            <person name="Manak J.R."/>
            <person name="Muller J."/>
            <person name="Pangilinan J."/>
            <person name="Patwardhan R.P."/>
            <person name="Pitluck S."/>
            <person name="Pritham E.J."/>
            <person name="Rechtsteiner A."/>
            <person name="Rho M."/>
            <person name="Rogozin I.B."/>
            <person name="Sakarya O."/>
            <person name="Salamov A."/>
            <person name="Schaack S."/>
            <person name="Shapiro H."/>
            <person name="Shiga Y."/>
            <person name="Skalitzky C."/>
            <person name="Smith Z."/>
            <person name="Souvorov A."/>
            <person name="Sung W."/>
            <person name="Tang Z."/>
            <person name="Tsuchiya D."/>
            <person name="Tu H."/>
            <person name="Vos H."/>
            <person name="Wang M."/>
            <person name="Wolf Y.I."/>
            <person name="Yamagata H."/>
            <person name="Yamada T."/>
            <person name="Ye Y."/>
            <person name="Shaw J.R."/>
            <person name="Andrews J."/>
            <person name="Crease T.J."/>
            <person name="Tang H."/>
            <person name="Lucas S.M."/>
            <person name="Robertson H.M."/>
            <person name="Bork P."/>
            <person name="Koonin E.V."/>
            <person name="Zdobnov E.M."/>
            <person name="Grigoriev I.V."/>
            <person name="Lynch M."/>
            <person name="Boore J.L."/>
        </authorList>
    </citation>
    <scope>NUCLEOTIDE SEQUENCE [LARGE SCALE GENOMIC DNA]</scope>
</reference>
<dbReference type="GO" id="GO:0005634">
    <property type="term" value="C:nucleus"/>
    <property type="evidence" value="ECO:0000318"/>
    <property type="project" value="GO_Central"/>
</dbReference>
<evidence type="ECO:0000259" key="2">
    <source>
        <dbReference type="PROSITE" id="PS50142"/>
    </source>
</evidence>
<dbReference type="FunFam" id="1.10.1520.10:FF:000046">
    <property type="entry name" value="Uncharacterized protein"/>
    <property type="match status" value="1"/>
</dbReference>
<dbReference type="STRING" id="6669.E9GNH1"/>
<dbReference type="KEGG" id="dpx:DAPPUDRAFT_319984"/>
<accession>E9GNH1</accession>
<proteinExistence type="predicted"/>
<dbReference type="CDD" id="cd00593">
    <property type="entry name" value="RIBOc"/>
    <property type="match status" value="1"/>
</dbReference>
<dbReference type="Pfam" id="PF00636">
    <property type="entry name" value="Ribonuclease_3"/>
    <property type="match status" value="1"/>
</dbReference>
<dbReference type="GO" id="GO:0006309">
    <property type="term" value="P:apoptotic DNA fragmentation"/>
    <property type="evidence" value="ECO:0000318"/>
    <property type="project" value="GO_Central"/>
</dbReference>
<dbReference type="GO" id="GO:0031054">
    <property type="term" value="P:pre-miRNA processing"/>
    <property type="evidence" value="ECO:0000318"/>
    <property type="project" value="GO_Central"/>
</dbReference>
<evidence type="ECO:0000313" key="4">
    <source>
        <dbReference type="Proteomes" id="UP000000305"/>
    </source>
</evidence>
<dbReference type="InterPro" id="IPR000999">
    <property type="entry name" value="RNase_III_dom"/>
</dbReference>
<dbReference type="Gene3D" id="1.10.1520.10">
    <property type="entry name" value="Ribonuclease III domain"/>
    <property type="match status" value="2"/>
</dbReference>
<dbReference type="InterPro" id="IPR036389">
    <property type="entry name" value="RNase_III_sf"/>
</dbReference>
<dbReference type="GO" id="GO:0030422">
    <property type="term" value="P:siRNA processing"/>
    <property type="evidence" value="ECO:0000318"/>
    <property type="project" value="GO_Central"/>
</dbReference>
<sequence>MAQPKNMRVEVSMPFEKLMEFMDYMDRISAHVETIEKDSETTKPVQECATVQIATKRLWEVLASPVPQKKNKSVPLTTDELNSLAKFENILHYTSNDKEVLLEAFTHGNSMKSQNYQRLELIGDAALGFLSALNFFKKSLTHTSGDITKLRSACVCNDTFGVWAAKYGFHEHVQNLPPILLKQLNDFLEVVERENFTFAPFERELAANGQIMATQVAIPSFLADVFEAVEGAIIIDANLSFETLERVYARFMTPVYDSPPLSPQLENTPGISIRKGHALPDENENDILAEGLPIKIMKKAVKRLGEALASPVPPKSKKSKPLTSNQLSAVKAFEEILNYSFNYKEVLLEALTYGNSIRSLNYQRLEVIGDAPFERELAENEEIIATQVAIPSFQTDVFEAVSGAFIIDSDLSFETLENFFAPFMNSVYDSPPVSPFNQLEKTPGITFQKGKARPDGRPTFSVYRNGALLATGNNNNRRKLKKCKVCCI</sequence>
<dbReference type="PANTHER" id="PTHR14950">
    <property type="entry name" value="DICER-RELATED"/>
    <property type="match status" value="1"/>
</dbReference>
<dbReference type="FunFam" id="1.10.1520.10:FF:000071">
    <property type="entry name" value="Uncharacterized protein"/>
    <property type="match status" value="1"/>
</dbReference>
<dbReference type="PROSITE" id="PS50142">
    <property type="entry name" value="RNASE_3_2"/>
    <property type="match status" value="2"/>
</dbReference>
<dbReference type="GO" id="GO:0005737">
    <property type="term" value="C:cytoplasm"/>
    <property type="evidence" value="ECO:0000318"/>
    <property type="project" value="GO_Central"/>
</dbReference>
<dbReference type="EMBL" id="GL732554">
    <property type="protein sequence ID" value="EFX79030.1"/>
    <property type="molecule type" value="Genomic_DNA"/>
</dbReference>
<evidence type="ECO:0000256" key="1">
    <source>
        <dbReference type="ARBA" id="ARBA00022801"/>
    </source>
</evidence>